<sequence length="76" mass="8276">MPKSLSSRCKELVASLINYSEKECDGPLKSVREVLYNGVTSSTKESSEIRNGFVQICIAKNKSSDAVSTAFMGIKL</sequence>
<evidence type="ECO:0000313" key="2">
    <source>
        <dbReference type="Proteomes" id="UP001152888"/>
    </source>
</evidence>
<protein>
    <submittedName>
        <fullName evidence="1">Uncharacterized protein</fullName>
    </submittedName>
</protein>
<comment type="caution">
    <text evidence="1">The sequence shown here is derived from an EMBL/GenBank/DDBJ whole genome shotgun (WGS) entry which is preliminary data.</text>
</comment>
<name>A0A9P0Q193_ACAOB</name>
<dbReference type="Proteomes" id="UP001152888">
    <property type="component" value="Unassembled WGS sequence"/>
</dbReference>
<gene>
    <name evidence="1" type="ORF">ACAOBT_LOCUS29330</name>
</gene>
<evidence type="ECO:0000313" key="1">
    <source>
        <dbReference type="EMBL" id="CAH2006843.1"/>
    </source>
</evidence>
<dbReference type="AlphaFoldDB" id="A0A9P0Q193"/>
<proteinExistence type="predicted"/>
<accession>A0A9P0Q193</accession>
<dbReference type="EMBL" id="CAKOFQ010007709">
    <property type="protein sequence ID" value="CAH2006843.1"/>
    <property type="molecule type" value="Genomic_DNA"/>
</dbReference>
<keyword evidence="2" id="KW-1185">Reference proteome</keyword>
<organism evidence="1 2">
    <name type="scientific">Acanthoscelides obtectus</name>
    <name type="common">Bean weevil</name>
    <name type="synonym">Bruchus obtectus</name>
    <dbReference type="NCBI Taxonomy" id="200917"/>
    <lineage>
        <taxon>Eukaryota</taxon>
        <taxon>Metazoa</taxon>
        <taxon>Ecdysozoa</taxon>
        <taxon>Arthropoda</taxon>
        <taxon>Hexapoda</taxon>
        <taxon>Insecta</taxon>
        <taxon>Pterygota</taxon>
        <taxon>Neoptera</taxon>
        <taxon>Endopterygota</taxon>
        <taxon>Coleoptera</taxon>
        <taxon>Polyphaga</taxon>
        <taxon>Cucujiformia</taxon>
        <taxon>Chrysomeloidea</taxon>
        <taxon>Chrysomelidae</taxon>
        <taxon>Bruchinae</taxon>
        <taxon>Bruchini</taxon>
        <taxon>Acanthoscelides</taxon>
    </lineage>
</organism>
<reference evidence="1" key="1">
    <citation type="submission" date="2022-03" db="EMBL/GenBank/DDBJ databases">
        <authorList>
            <person name="Sayadi A."/>
        </authorList>
    </citation>
    <scope>NUCLEOTIDE SEQUENCE</scope>
</reference>